<dbReference type="Proteomes" id="UP000253094">
    <property type="component" value="Unassembled WGS sequence"/>
</dbReference>
<evidence type="ECO:0000313" key="2">
    <source>
        <dbReference type="Proteomes" id="UP000253094"/>
    </source>
</evidence>
<dbReference type="RefSeq" id="WP_114033499.1">
    <property type="nucleotide sequence ID" value="NZ_QOIL01000030.1"/>
</dbReference>
<reference evidence="1 2" key="1">
    <citation type="submission" date="2018-06" db="EMBL/GenBank/DDBJ databases">
        <title>Sphaerisporangium craniellae sp. nov., isolated from a marine sponge in the South China Sea.</title>
        <authorList>
            <person name="Li L."/>
        </authorList>
    </citation>
    <scope>NUCLEOTIDE SEQUENCE [LARGE SCALE GENOMIC DNA]</scope>
    <source>
        <strain evidence="1 2">CCTCC AA 208026</strain>
    </source>
</reference>
<sequence>MGKGARLRRERAGRLSLVFCDLDFDRASRPFGRGTPAVPSDGWAVGRAGLVYAEWDGSRCQITGDELIEGRHPASRLVTVLRSNQRLIIGHGLLSSDLRAVAMVTTVPDSMLRRSVDTLALAHRLRGGRLSTGCGLSDLAWENLGVRRRKPHIPDMLAGGPAPDLRVGRGDHDPREDAALLASLWQTVVTSGVLAWGSGLTAGGAKGSVPLTAEHIEELTGRRAQPENQGWRSRLRAEGTYHETGQGRSRVQRLIAADLPSPTVIRDLAERLQHAGLLPARRLSDEELYTACQWMGYGQNLDVRSRIAGGRPLTKALRHRLAQALWESTHPEWINALFNMRSVARTSARAFVKFQQLMQEQSRIRAHLAAAIHTL</sequence>
<dbReference type="EMBL" id="QOIL01000030">
    <property type="protein sequence ID" value="RCG21162.1"/>
    <property type="molecule type" value="Genomic_DNA"/>
</dbReference>
<name>A0A367EU15_9ACTN</name>
<accession>A0A367EU15</accession>
<proteinExistence type="predicted"/>
<organism evidence="1 2">
    <name type="scientific">Sphaerisporangium album</name>
    <dbReference type="NCBI Taxonomy" id="509200"/>
    <lineage>
        <taxon>Bacteria</taxon>
        <taxon>Bacillati</taxon>
        <taxon>Actinomycetota</taxon>
        <taxon>Actinomycetes</taxon>
        <taxon>Streptosporangiales</taxon>
        <taxon>Streptosporangiaceae</taxon>
        <taxon>Sphaerisporangium</taxon>
    </lineage>
</organism>
<dbReference type="AlphaFoldDB" id="A0A367EU15"/>
<comment type="caution">
    <text evidence="1">The sequence shown here is derived from an EMBL/GenBank/DDBJ whole genome shotgun (WGS) entry which is preliminary data.</text>
</comment>
<protein>
    <submittedName>
        <fullName evidence="1">Uncharacterized protein</fullName>
    </submittedName>
</protein>
<gene>
    <name evidence="1" type="ORF">DQ384_36745</name>
</gene>
<keyword evidence="2" id="KW-1185">Reference proteome</keyword>
<evidence type="ECO:0000313" key="1">
    <source>
        <dbReference type="EMBL" id="RCG21162.1"/>
    </source>
</evidence>